<sequence>MKFALLLLPLCVIAHDIWIEKQDRISVLRYGHLHPSQEHKGNKIIPYTPKKIKEIICKHGTESETLNIPRVYPVRIRKHCDALCITLDNGYFTKTPYGTKNLPKNRLKMSLKSWRSIESVKRVDSSSDTLLSSGLELVLLKRPSKAGEKATLQIFYNKKPLSGIPVAYDGSVRGLSNKEGKINIRIRHSGLQNIQATYKEKAANRELADETVRTATLNFEIEE</sequence>
<accession>A0A7M1S306</accession>
<dbReference type="KEGG" id="sinu:IMZ28_10440"/>
<proteinExistence type="predicted"/>
<gene>
    <name evidence="1" type="ORF">IMZ28_10440</name>
</gene>
<evidence type="ECO:0000313" key="1">
    <source>
        <dbReference type="EMBL" id="QOR61823.1"/>
    </source>
</evidence>
<dbReference type="Proteomes" id="UP000595074">
    <property type="component" value="Chromosome"/>
</dbReference>
<name>A0A7M1S306_9BACT</name>
<evidence type="ECO:0000313" key="2">
    <source>
        <dbReference type="Proteomes" id="UP000595074"/>
    </source>
</evidence>
<keyword evidence="2" id="KW-1185">Reference proteome</keyword>
<dbReference type="AlphaFoldDB" id="A0A7M1S306"/>
<protein>
    <submittedName>
        <fullName evidence="1">DUF4198 domain-containing protein</fullName>
    </submittedName>
</protein>
<organism evidence="1 2">
    <name type="scientific">Sulfurovum indicum</name>
    <dbReference type="NCBI Taxonomy" id="2779528"/>
    <lineage>
        <taxon>Bacteria</taxon>
        <taxon>Pseudomonadati</taxon>
        <taxon>Campylobacterota</taxon>
        <taxon>Epsilonproteobacteria</taxon>
        <taxon>Campylobacterales</taxon>
        <taxon>Sulfurovaceae</taxon>
        <taxon>Sulfurovum</taxon>
    </lineage>
</organism>
<reference evidence="1 2" key="1">
    <citation type="submission" date="2020-10" db="EMBL/GenBank/DDBJ databases">
        <title>The genome of sulfurovum sp.</title>
        <authorList>
            <person name="Xie S."/>
            <person name="Shao Z."/>
            <person name="Jiang L."/>
        </authorList>
    </citation>
    <scope>NUCLEOTIDE SEQUENCE [LARGE SCALE GENOMIC DNA]</scope>
    <source>
        <strain evidence="1 2">ST-419</strain>
    </source>
</reference>
<dbReference type="RefSeq" id="WP_197548532.1">
    <property type="nucleotide sequence ID" value="NZ_CP063164.1"/>
</dbReference>
<dbReference type="EMBL" id="CP063164">
    <property type="protein sequence ID" value="QOR61823.1"/>
    <property type="molecule type" value="Genomic_DNA"/>
</dbReference>